<gene>
    <name evidence="3" type="ORF">AB0A88_30415</name>
</gene>
<evidence type="ECO:0000313" key="4">
    <source>
        <dbReference type="Proteomes" id="UP001551329"/>
    </source>
</evidence>
<organism evidence="3 4">
    <name type="scientific">Streptomyces narbonensis</name>
    <dbReference type="NCBI Taxonomy" id="67333"/>
    <lineage>
        <taxon>Bacteria</taxon>
        <taxon>Bacillati</taxon>
        <taxon>Actinomycetota</taxon>
        <taxon>Actinomycetes</taxon>
        <taxon>Kitasatosporales</taxon>
        <taxon>Streptomycetaceae</taxon>
        <taxon>Streptomyces</taxon>
    </lineage>
</organism>
<evidence type="ECO:0000313" key="3">
    <source>
        <dbReference type="EMBL" id="MEU7074411.1"/>
    </source>
</evidence>
<dbReference type="PANTHER" id="PTHR21621">
    <property type="entry name" value="RIBOSOMAL PROTEIN S6 MODIFICATION PROTEIN"/>
    <property type="match status" value="1"/>
</dbReference>
<evidence type="ECO:0000256" key="1">
    <source>
        <dbReference type="PROSITE-ProRule" id="PRU00409"/>
    </source>
</evidence>
<comment type="caution">
    <text evidence="3">The sequence shown here is derived from an EMBL/GenBank/DDBJ whole genome shotgun (WGS) entry which is preliminary data.</text>
</comment>
<dbReference type="InterPro" id="IPR013651">
    <property type="entry name" value="ATP-grasp_RimK-type"/>
</dbReference>
<dbReference type="Pfam" id="PF08443">
    <property type="entry name" value="RimK"/>
    <property type="match status" value="1"/>
</dbReference>
<feature type="domain" description="ATP-grasp" evidence="2">
    <location>
        <begin position="122"/>
        <end position="318"/>
    </location>
</feature>
<name>A0ABV3CI01_9ACTN</name>
<evidence type="ECO:0000259" key="2">
    <source>
        <dbReference type="PROSITE" id="PS50975"/>
    </source>
</evidence>
<sequence length="321" mass="35233">MTRGLTRRRVLHVFPDRSSELLRGYEEGEFWVDYRAAADRAGLDFAVAAPDHFAIARGTAYWRDEPLSPERDILVYGVRTNPTHEVDLWTGLSLMRSLATLGFWLPIPLDTGILLNDKYATLNAFQDSPVPGIPTIRITADRDVHRLRHLNLVPGDWFPVFVKPLSWSGGQGCLSCPDRDSLEAVLGLAAGSGTGVAVQPRLAGVTADIRVVVVEGTVIAMFDRIPRQGSHVANVSRGGSYALRTEIDARVHELAKLASDRLGVSYLCVDLLLADGELWLSEFEADGAVSRLLAPADVVHHVVATRFAAYERRLDAFLAGR</sequence>
<protein>
    <recommendedName>
        <fullName evidence="2">ATP-grasp domain-containing protein</fullName>
    </recommendedName>
</protein>
<proteinExistence type="predicted"/>
<keyword evidence="1" id="KW-0547">Nucleotide-binding</keyword>
<dbReference type="Proteomes" id="UP001551329">
    <property type="component" value="Unassembled WGS sequence"/>
</dbReference>
<dbReference type="RefSeq" id="WP_358477685.1">
    <property type="nucleotide sequence ID" value="NZ_JBEZAE010000026.1"/>
</dbReference>
<dbReference type="EMBL" id="JBEZAE010000026">
    <property type="protein sequence ID" value="MEU7074411.1"/>
    <property type="molecule type" value="Genomic_DNA"/>
</dbReference>
<keyword evidence="1" id="KW-0067">ATP-binding</keyword>
<dbReference type="Gene3D" id="3.30.470.20">
    <property type="entry name" value="ATP-grasp fold, B domain"/>
    <property type="match status" value="1"/>
</dbReference>
<dbReference type="SUPFAM" id="SSF56059">
    <property type="entry name" value="Glutathione synthetase ATP-binding domain-like"/>
    <property type="match status" value="1"/>
</dbReference>
<keyword evidence="4" id="KW-1185">Reference proteome</keyword>
<dbReference type="InterPro" id="IPR011761">
    <property type="entry name" value="ATP-grasp"/>
</dbReference>
<dbReference type="PANTHER" id="PTHR21621:SF0">
    <property type="entry name" value="BETA-CITRYLGLUTAMATE SYNTHASE B-RELATED"/>
    <property type="match status" value="1"/>
</dbReference>
<reference evidence="3 4" key="1">
    <citation type="submission" date="2024-06" db="EMBL/GenBank/DDBJ databases">
        <title>The Natural Products Discovery Center: Release of the First 8490 Sequenced Strains for Exploring Actinobacteria Biosynthetic Diversity.</title>
        <authorList>
            <person name="Kalkreuter E."/>
            <person name="Kautsar S.A."/>
            <person name="Yang D."/>
            <person name="Bader C.D."/>
            <person name="Teijaro C.N."/>
            <person name="Fluegel L."/>
            <person name="Davis C.M."/>
            <person name="Simpson J.R."/>
            <person name="Lauterbach L."/>
            <person name="Steele A.D."/>
            <person name="Gui C."/>
            <person name="Meng S."/>
            <person name="Li G."/>
            <person name="Viehrig K."/>
            <person name="Ye F."/>
            <person name="Su P."/>
            <person name="Kiefer A.F."/>
            <person name="Nichols A."/>
            <person name="Cepeda A.J."/>
            <person name="Yan W."/>
            <person name="Fan B."/>
            <person name="Jiang Y."/>
            <person name="Adhikari A."/>
            <person name="Zheng C.-J."/>
            <person name="Schuster L."/>
            <person name="Cowan T.M."/>
            <person name="Smanski M.J."/>
            <person name="Chevrette M.G."/>
            <person name="De Carvalho L.P.S."/>
            <person name="Shen B."/>
        </authorList>
    </citation>
    <scope>NUCLEOTIDE SEQUENCE [LARGE SCALE GENOMIC DNA]</scope>
    <source>
        <strain evidence="3 4">NPDC045974</strain>
    </source>
</reference>
<dbReference type="PROSITE" id="PS50975">
    <property type="entry name" value="ATP_GRASP"/>
    <property type="match status" value="1"/>
</dbReference>
<accession>A0ABV3CI01</accession>